<gene>
    <name evidence="7" type="ORF">CLODIP_2_CD01586</name>
</gene>
<evidence type="ECO:0000256" key="2">
    <source>
        <dbReference type="ARBA" id="ARBA00022723"/>
    </source>
</evidence>
<keyword evidence="2" id="KW-0479">Metal-binding</keyword>
<dbReference type="Gene3D" id="3.90.850.10">
    <property type="entry name" value="Fumarylacetoacetase-like, C-terminal domain"/>
    <property type="match status" value="1"/>
</dbReference>
<evidence type="ECO:0000313" key="8">
    <source>
        <dbReference type="Proteomes" id="UP000494165"/>
    </source>
</evidence>
<dbReference type="EC" id="5.3.2.2" evidence="5"/>
<comment type="similarity">
    <text evidence="1">Belongs to the FAH family.</text>
</comment>
<dbReference type="SUPFAM" id="SSF56529">
    <property type="entry name" value="FAH"/>
    <property type="match status" value="1"/>
</dbReference>
<evidence type="ECO:0000313" key="7">
    <source>
        <dbReference type="EMBL" id="CAB3371619.1"/>
    </source>
</evidence>
<dbReference type="PANTHER" id="PTHR11820:SF7">
    <property type="entry name" value="ACYLPYRUVASE FAHD1, MITOCHONDRIAL"/>
    <property type="match status" value="1"/>
</dbReference>
<dbReference type="AlphaFoldDB" id="A0A8S1CTW9"/>
<comment type="catalytic activity">
    <reaction evidence="4">
        <text>oxaloacetate = enol-oxaloacetate</text>
        <dbReference type="Rhea" id="RHEA:16021"/>
        <dbReference type="ChEBI" id="CHEBI:16452"/>
        <dbReference type="ChEBI" id="CHEBI:17479"/>
        <dbReference type="EC" id="5.3.2.2"/>
    </reaction>
    <physiologicalReaction direction="right-to-left" evidence="4">
        <dbReference type="Rhea" id="RHEA:16023"/>
    </physiologicalReaction>
</comment>
<evidence type="ECO:0000256" key="5">
    <source>
        <dbReference type="ARBA" id="ARBA00044973"/>
    </source>
</evidence>
<dbReference type="EMBL" id="CADEPI010000063">
    <property type="protein sequence ID" value="CAB3371619.1"/>
    <property type="molecule type" value="Genomic_DNA"/>
</dbReference>
<reference evidence="7 8" key="1">
    <citation type="submission" date="2020-04" db="EMBL/GenBank/DDBJ databases">
        <authorList>
            <person name="Alioto T."/>
            <person name="Alioto T."/>
            <person name="Gomez Garrido J."/>
        </authorList>
    </citation>
    <scope>NUCLEOTIDE SEQUENCE [LARGE SCALE GENOMIC DNA]</scope>
</reference>
<keyword evidence="8" id="KW-1185">Reference proteome</keyword>
<accession>A0A8S1CTW9</accession>
<dbReference type="PANTHER" id="PTHR11820">
    <property type="entry name" value="ACYLPYRUVASE"/>
    <property type="match status" value="1"/>
</dbReference>
<dbReference type="GO" id="GO:0050163">
    <property type="term" value="F:oxaloacetate tautomerase activity"/>
    <property type="evidence" value="ECO:0007669"/>
    <property type="project" value="UniProtKB-EC"/>
</dbReference>
<evidence type="ECO:0000256" key="4">
    <source>
        <dbReference type="ARBA" id="ARBA00044911"/>
    </source>
</evidence>
<dbReference type="InterPro" id="IPR036663">
    <property type="entry name" value="Fumarylacetoacetase_C_sf"/>
</dbReference>
<organism evidence="7 8">
    <name type="scientific">Cloeon dipterum</name>
    <dbReference type="NCBI Taxonomy" id="197152"/>
    <lineage>
        <taxon>Eukaryota</taxon>
        <taxon>Metazoa</taxon>
        <taxon>Ecdysozoa</taxon>
        <taxon>Arthropoda</taxon>
        <taxon>Hexapoda</taxon>
        <taxon>Insecta</taxon>
        <taxon>Pterygota</taxon>
        <taxon>Palaeoptera</taxon>
        <taxon>Ephemeroptera</taxon>
        <taxon>Pisciforma</taxon>
        <taxon>Baetidae</taxon>
        <taxon>Cloeon</taxon>
    </lineage>
</organism>
<dbReference type="GO" id="GO:0018773">
    <property type="term" value="F:acetylpyruvate hydrolase activity"/>
    <property type="evidence" value="ECO:0007669"/>
    <property type="project" value="TreeGrafter"/>
</dbReference>
<dbReference type="Proteomes" id="UP000494165">
    <property type="component" value="Unassembled WGS sequence"/>
</dbReference>
<comment type="caution">
    <text evidence="7">The sequence shown here is derived from an EMBL/GenBank/DDBJ whole genome shotgun (WGS) entry which is preliminary data.</text>
</comment>
<evidence type="ECO:0000259" key="6">
    <source>
        <dbReference type="Pfam" id="PF01557"/>
    </source>
</evidence>
<evidence type="ECO:0000256" key="1">
    <source>
        <dbReference type="ARBA" id="ARBA00010211"/>
    </source>
</evidence>
<sequence length="209" mass="22988">MNIGRKIVGVGLNYRSLLHERNLQAPDNPIIFLKPTSSYIAEGQTIEIPDEFVVNQETELGVVVGKTCRNVTEDEAKKAIGGYCLALDMTEVKHLTAWRQQGMPWSLSKGFDTACPVSRFVTPEELPDPDNVDLWCKINGKMCQKGNTSDMLFAVPTIISYVSKMMTLEPGDLILTGSPPGMVNIKAGDVIEAGLGEILSMKFPVEDRK</sequence>
<dbReference type="GO" id="GO:0046872">
    <property type="term" value="F:metal ion binding"/>
    <property type="evidence" value="ECO:0007669"/>
    <property type="project" value="UniProtKB-KW"/>
</dbReference>
<dbReference type="Pfam" id="PF01557">
    <property type="entry name" value="FAA_hydrolase"/>
    <property type="match status" value="1"/>
</dbReference>
<dbReference type="OrthoDB" id="411064at2759"/>
<dbReference type="GO" id="GO:0005739">
    <property type="term" value="C:mitochondrion"/>
    <property type="evidence" value="ECO:0007669"/>
    <property type="project" value="TreeGrafter"/>
</dbReference>
<name>A0A8S1CTW9_9INSE</name>
<feature type="domain" description="Fumarylacetoacetase-like C-terminal" evidence="6">
    <location>
        <begin position="6"/>
        <end position="205"/>
    </location>
</feature>
<dbReference type="InterPro" id="IPR011234">
    <property type="entry name" value="Fumarylacetoacetase-like_C"/>
</dbReference>
<protein>
    <recommendedName>
        <fullName evidence="5">oxaloacetate tautomerase</fullName>
        <ecNumber evidence="5">5.3.2.2</ecNumber>
    </recommendedName>
    <alternativeName>
        <fullName evidence="3">Fumarylacetoacetate hydrolase domain-containing protein 1</fullName>
    </alternativeName>
</protein>
<proteinExistence type="inferred from homology"/>
<evidence type="ECO:0000256" key="3">
    <source>
        <dbReference type="ARBA" id="ARBA00042340"/>
    </source>
</evidence>